<accession>A0A1Y2BLY1</accession>
<feature type="compositionally biased region" description="Polar residues" evidence="2">
    <location>
        <begin position="37"/>
        <end position="49"/>
    </location>
</feature>
<feature type="compositionally biased region" description="Basic and acidic residues" evidence="2">
    <location>
        <begin position="9"/>
        <end position="26"/>
    </location>
</feature>
<dbReference type="EMBL" id="MCFC01000001">
    <property type="protein sequence ID" value="ORY35783.1"/>
    <property type="molecule type" value="Genomic_DNA"/>
</dbReference>
<gene>
    <name evidence="3" type="ORF">BCR39DRAFT_555916</name>
</gene>
<keyword evidence="1" id="KW-0175">Coiled coil</keyword>
<feature type="coiled-coil region" evidence="1">
    <location>
        <begin position="182"/>
        <end position="209"/>
    </location>
</feature>
<dbReference type="AlphaFoldDB" id="A0A1Y2BLY1"/>
<evidence type="ECO:0000256" key="2">
    <source>
        <dbReference type="SAM" id="MobiDB-lite"/>
    </source>
</evidence>
<dbReference type="OrthoDB" id="2595865at2759"/>
<dbReference type="InParanoid" id="A0A1Y2BLY1"/>
<organism evidence="3 4">
    <name type="scientific">Naematelia encephala</name>
    <dbReference type="NCBI Taxonomy" id="71784"/>
    <lineage>
        <taxon>Eukaryota</taxon>
        <taxon>Fungi</taxon>
        <taxon>Dikarya</taxon>
        <taxon>Basidiomycota</taxon>
        <taxon>Agaricomycotina</taxon>
        <taxon>Tremellomycetes</taxon>
        <taxon>Tremellales</taxon>
        <taxon>Naemateliaceae</taxon>
        <taxon>Naematelia</taxon>
    </lineage>
</organism>
<dbReference type="Proteomes" id="UP000193986">
    <property type="component" value="Unassembled WGS sequence"/>
</dbReference>
<feature type="region of interest" description="Disordered" evidence="2">
    <location>
        <begin position="1"/>
        <end position="150"/>
    </location>
</feature>
<protein>
    <submittedName>
        <fullName evidence="3">Uncharacterized protein</fullName>
    </submittedName>
</protein>
<keyword evidence="4" id="KW-1185">Reference proteome</keyword>
<sequence length="217" mass="23486">MDGQSSGEAQHDAMISEKPVHSRESTVRPLPHIPRQTHPSYHQAEQSANIDARPQTFTLPHLPSARESTSSLLDAVVGVPEPSHHISESSQHVAEQSHHLGGSSRVSPTKGISEPINDTPSSVHSERLASDSGSSHETGFTMEKLSASESSWDVLSDASSRINEEEAVRELEGRVQKRRSNLPYLESQLAALEAKIKAAEERLAKAQGQAGPTQQEA</sequence>
<reference evidence="3 4" key="1">
    <citation type="submission" date="2016-07" db="EMBL/GenBank/DDBJ databases">
        <title>Pervasive Adenine N6-methylation of Active Genes in Fungi.</title>
        <authorList>
            <consortium name="DOE Joint Genome Institute"/>
            <person name="Mondo S.J."/>
            <person name="Dannebaum R.O."/>
            <person name="Kuo R.C."/>
            <person name="Labutti K."/>
            <person name="Haridas S."/>
            <person name="Kuo A."/>
            <person name="Salamov A."/>
            <person name="Ahrendt S.R."/>
            <person name="Lipzen A."/>
            <person name="Sullivan W."/>
            <person name="Andreopoulos W.B."/>
            <person name="Clum A."/>
            <person name="Lindquist E."/>
            <person name="Daum C."/>
            <person name="Ramamoorthy G.K."/>
            <person name="Gryganskyi A."/>
            <person name="Culley D."/>
            <person name="Magnuson J.K."/>
            <person name="James T.Y."/>
            <person name="O'Malley M.A."/>
            <person name="Stajich J.E."/>
            <person name="Spatafora J.W."/>
            <person name="Visel A."/>
            <person name="Grigoriev I.V."/>
        </authorList>
    </citation>
    <scope>NUCLEOTIDE SEQUENCE [LARGE SCALE GENOMIC DNA]</scope>
    <source>
        <strain evidence="3 4">68-887.2</strain>
    </source>
</reference>
<evidence type="ECO:0000313" key="4">
    <source>
        <dbReference type="Proteomes" id="UP000193986"/>
    </source>
</evidence>
<evidence type="ECO:0000313" key="3">
    <source>
        <dbReference type="EMBL" id="ORY35783.1"/>
    </source>
</evidence>
<proteinExistence type="predicted"/>
<comment type="caution">
    <text evidence="3">The sequence shown here is derived from an EMBL/GenBank/DDBJ whole genome shotgun (WGS) entry which is preliminary data.</text>
</comment>
<name>A0A1Y2BLY1_9TREE</name>
<evidence type="ECO:0000256" key="1">
    <source>
        <dbReference type="SAM" id="Coils"/>
    </source>
</evidence>